<feature type="non-terminal residue" evidence="1">
    <location>
        <position position="337"/>
    </location>
</feature>
<organism evidence="1 2">
    <name type="scientific">Spiromyces aspiralis</name>
    <dbReference type="NCBI Taxonomy" id="68401"/>
    <lineage>
        <taxon>Eukaryota</taxon>
        <taxon>Fungi</taxon>
        <taxon>Fungi incertae sedis</taxon>
        <taxon>Zoopagomycota</taxon>
        <taxon>Kickxellomycotina</taxon>
        <taxon>Kickxellomycetes</taxon>
        <taxon>Kickxellales</taxon>
        <taxon>Kickxellaceae</taxon>
        <taxon>Spiromyces</taxon>
    </lineage>
</organism>
<gene>
    <name evidence="1" type="primary">NMD5_1</name>
    <name evidence="1" type="ORF">EV182_001281</name>
</gene>
<reference evidence="1" key="1">
    <citation type="submission" date="2022-06" db="EMBL/GenBank/DDBJ databases">
        <title>Phylogenomic reconstructions and comparative analyses of Kickxellomycotina fungi.</title>
        <authorList>
            <person name="Reynolds N.K."/>
            <person name="Stajich J.E."/>
            <person name="Barry K."/>
            <person name="Grigoriev I.V."/>
            <person name="Crous P."/>
            <person name="Smith M.E."/>
        </authorList>
    </citation>
    <scope>NUCLEOTIDE SEQUENCE</scope>
    <source>
        <strain evidence="1">RSA 2271</strain>
    </source>
</reference>
<dbReference type="EMBL" id="JAMZIH010000169">
    <property type="protein sequence ID" value="KAJ1679814.1"/>
    <property type="molecule type" value="Genomic_DNA"/>
</dbReference>
<keyword evidence="2" id="KW-1185">Reference proteome</keyword>
<name>A0ACC1HTC5_9FUNG</name>
<proteinExistence type="predicted"/>
<protein>
    <submittedName>
        <fullName evidence="1">Nonsense-mediated mRNA decay protein 5</fullName>
    </submittedName>
</protein>
<sequence length="337" mass="38662">MDTMELASLFEATYHHDVQVRKQAEQRLGQLEGNPHLLTAIMHLLKANNVPLATQQAAAIYFKNRVRRYWDISSDRENNANIEQQISNEDQAFLKREILSLLVHAPNAIQVQLTSSLNCVLATDFPEKWPEFIHQVVQLIQSANSQAVYTGLISLLEVIKVYRFRSLKRRGPLTEIVEVVFPQLQKVAEAHLESTDPLAIPIIKTIFKSYALAIQAELPTSLQNNESLVGWGTLFIKLVERPIPLDESLDEDEQAQLSVWKSKKWAYHCINKLFSRYGNPSLLPTKQNQYQAFAKTFILHFIPQIFQAYIGQTTLYVSKQAWMSPKIRYFTAAFFSD</sequence>
<accession>A0ACC1HTC5</accession>
<dbReference type="Proteomes" id="UP001145114">
    <property type="component" value="Unassembled WGS sequence"/>
</dbReference>
<evidence type="ECO:0000313" key="1">
    <source>
        <dbReference type="EMBL" id="KAJ1679814.1"/>
    </source>
</evidence>
<evidence type="ECO:0000313" key="2">
    <source>
        <dbReference type="Proteomes" id="UP001145114"/>
    </source>
</evidence>
<comment type="caution">
    <text evidence="1">The sequence shown here is derived from an EMBL/GenBank/DDBJ whole genome shotgun (WGS) entry which is preliminary data.</text>
</comment>